<name>A0A1G2V905_9BACT</name>
<evidence type="ECO:0000313" key="2">
    <source>
        <dbReference type="Proteomes" id="UP000176868"/>
    </source>
</evidence>
<proteinExistence type="predicted"/>
<protein>
    <submittedName>
        <fullName evidence="1">Uncharacterized protein</fullName>
    </submittedName>
</protein>
<accession>A0A1G2V905</accession>
<organism evidence="1 2">
    <name type="scientific">Candidatus Zambryskibacteria bacterium RIFOXYD2_FULL_43_10</name>
    <dbReference type="NCBI Taxonomy" id="1802782"/>
    <lineage>
        <taxon>Bacteria</taxon>
        <taxon>Candidatus Zambryskiibacteriota</taxon>
    </lineage>
</organism>
<dbReference type="AlphaFoldDB" id="A0A1G2V905"/>
<sequence>MNTVFVWGVPIVKETKYVRLTKKIIRYFKRHDLGNVVVFYPSDRMEWDLGKEMAVYVSGPNIAHNVTIRQDIAITIGTFVQEAFNCERISCSVLDEPKGNGYWLSR</sequence>
<evidence type="ECO:0000313" key="1">
    <source>
        <dbReference type="EMBL" id="OHB18122.1"/>
    </source>
</evidence>
<comment type="caution">
    <text evidence="1">The sequence shown here is derived from an EMBL/GenBank/DDBJ whole genome shotgun (WGS) entry which is preliminary data.</text>
</comment>
<gene>
    <name evidence="1" type="ORF">A2544_00505</name>
</gene>
<reference evidence="1 2" key="1">
    <citation type="journal article" date="2016" name="Nat. Commun.">
        <title>Thousands of microbial genomes shed light on interconnected biogeochemical processes in an aquifer system.</title>
        <authorList>
            <person name="Anantharaman K."/>
            <person name="Brown C.T."/>
            <person name="Hug L.A."/>
            <person name="Sharon I."/>
            <person name="Castelle C.J."/>
            <person name="Probst A.J."/>
            <person name="Thomas B.C."/>
            <person name="Singh A."/>
            <person name="Wilkins M.J."/>
            <person name="Karaoz U."/>
            <person name="Brodie E.L."/>
            <person name="Williams K.H."/>
            <person name="Hubbard S.S."/>
            <person name="Banfield J.F."/>
        </authorList>
    </citation>
    <scope>NUCLEOTIDE SEQUENCE [LARGE SCALE GENOMIC DNA]</scope>
</reference>
<dbReference type="EMBL" id="MHWZ01000006">
    <property type="protein sequence ID" value="OHB18122.1"/>
    <property type="molecule type" value="Genomic_DNA"/>
</dbReference>
<dbReference type="Proteomes" id="UP000176868">
    <property type="component" value="Unassembled WGS sequence"/>
</dbReference>